<dbReference type="Proteomes" id="UP001596364">
    <property type="component" value="Unassembled WGS sequence"/>
</dbReference>
<proteinExistence type="predicted"/>
<feature type="transmembrane region" description="Helical" evidence="6">
    <location>
        <begin position="386"/>
        <end position="411"/>
    </location>
</feature>
<dbReference type="InterPro" id="IPR004477">
    <property type="entry name" value="ComEC_N"/>
</dbReference>
<dbReference type="PANTHER" id="PTHR30619:SF1">
    <property type="entry name" value="RECOMBINATION PROTEIN 2"/>
    <property type="match status" value="1"/>
</dbReference>
<dbReference type="NCBIfam" id="TIGR00360">
    <property type="entry name" value="ComEC_N-term"/>
    <property type="match status" value="1"/>
</dbReference>
<dbReference type="InterPro" id="IPR001279">
    <property type="entry name" value="Metallo-B-lactamas"/>
</dbReference>
<keyword evidence="9" id="KW-1185">Reference proteome</keyword>
<evidence type="ECO:0000256" key="1">
    <source>
        <dbReference type="ARBA" id="ARBA00004651"/>
    </source>
</evidence>
<evidence type="ECO:0000259" key="7">
    <source>
        <dbReference type="SMART" id="SM00849"/>
    </source>
</evidence>
<feature type="transmembrane region" description="Helical" evidence="6">
    <location>
        <begin position="43"/>
        <end position="62"/>
    </location>
</feature>
<sequence length="747" mass="83707">MVLGQIGFLLGAFSSLWWTYLPPVWLTIILTILALGCLFSRKLLLFAGFLFAVLWYTLAGYQRLGWQLPATLVSTDILVSAEVISLMPVGEQAPLNAQLLSINGDRLATPIKVRLSNYDTDILMQQGQRWQWVVRLKPIHGLANEGGFRYQQWMFSEGIRARGYIRVHQDNRLLDDHITLRQRLLNSLEIAQLPSFRWIAALTLGYRGALEQADWQMLQRSGLAHLVAISGLHLGFVGVMSYAVLAWLFSLLGKQTINAHRLAWFISPLFVALYSALAGFSLPTLRALIAYCLIVLMMASRRYRTPAAAFLTVVVILLLVSPLSIYTASFWLSFSAVSALLLIHWRWPFNNSPLMQFVGLQVLLTLLMLPVVGWQFGILSPLSIGFNLLAIPIVMLLLVPGLLCAVLIWLVLPATGITMFSMLDAVITLLIKGLSALDTLFAEGAIRLTLPWQSWLYLLAMTLLVIIPTFRWRSGLIGLCFISMVLHGLSSFFDTRQHWQLTVLDSGQGMAVVLMRNKHAILYDVGASYSDEFDIADSVLLPFLRHHGVRQIDYLFISHMDNDHAGALPALLASEFKVPQIITSQNGCDSSLSLKWQGLHLRGLWPPTPASSLQSGENRYSCVLMLQDSAYRILLTGDIDKVAERYLADSGVDLRANVLVAPHHGSKTSSTQAFVEAISPQHVIFSSGFLNRWQHPHAQVMLRYAGNDARIHRTDLHGQISVYVEEGDIQVRRFRESGFPYWYANSQ</sequence>
<keyword evidence="3 6" id="KW-0812">Transmembrane</keyword>
<evidence type="ECO:0000313" key="8">
    <source>
        <dbReference type="EMBL" id="MFC6440158.1"/>
    </source>
</evidence>
<feature type="transmembrane region" description="Helical" evidence="6">
    <location>
        <begin position="454"/>
        <end position="470"/>
    </location>
</feature>
<reference evidence="9" key="1">
    <citation type="journal article" date="2019" name="Int. J. Syst. Evol. Microbiol.">
        <title>The Global Catalogue of Microorganisms (GCM) 10K type strain sequencing project: providing services to taxonomists for standard genome sequencing and annotation.</title>
        <authorList>
            <consortium name="The Broad Institute Genomics Platform"/>
            <consortium name="The Broad Institute Genome Sequencing Center for Infectious Disease"/>
            <person name="Wu L."/>
            <person name="Ma J."/>
        </authorList>
    </citation>
    <scope>NUCLEOTIDE SEQUENCE [LARGE SCALE GENOMIC DNA]</scope>
    <source>
        <strain evidence="9">CGMCC 1.16031</strain>
    </source>
</reference>
<feature type="transmembrane region" description="Helical" evidence="6">
    <location>
        <begin position="269"/>
        <end position="296"/>
    </location>
</feature>
<dbReference type="Pfam" id="PF13567">
    <property type="entry name" value="DUF4131"/>
    <property type="match status" value="1"/>
</dbReference>
<feature type="transmembrane region" description="Helical" evidence="6">
    <location>
        <begin position="354"/>
        <end position="374"/>
    </location>
</feature>
<evidence type="ECO:0000256" key="3">
    <source>
        <dbReference type="ARBA" id="ARBA00022692"/>
    </source>
</evidence>
<keyword evidence="2" id="KW-1003">Cell membrane</keyword>
<feature type="domain" description="Metallo-beta-lactamase" evidence="7">
    <location>
        <begin position="509"/>
        <end position="682"/>
    </location>
</feature>
<dbReference type="RefSeq" id="WP_131257041.1">
    <property type="nucleotide sequence ID" value="NZ_JBHSUS010000001.1"/>
</dbReference>
<evidence type="ECO:0000256" key="2">
    <source>
        <dbReference type="ARBA" id="ARBA00022475"/>
    </source>
</evidence>
<comment type="subcellular location">
    <subcellularLocation>
        <location evidence="1">Cell membrane</location>
        <topology evidence="1">Multi-pass membrane protein</topology>
    </subcellularLocation>
</comment>
<protein>
    <submittedName>
        <fullName evidence="8">DNA internalization-related competence protein ComEC/Rec2</fullName>
    </submittedName>
</protein>
<gene>
    <name evidence="8" type="ORF">ACFP85_08365</name>
</gene>
<dbReference type="Gene3D" id="3.60.15.10">
    <property type="entry name" value="Ribonuclease Z/Hydroxyacylglutathione hydrolase-like"/>
    <property type="match status" value="2"/>
</dbReference>
<dbReference type="InterPro" id="IPR035681">
    <property type="entry name" value="ComA-like_MBL"/>
</dbReference>
<evidence type="ECO:0000313" key="9">
    <source>
        <dbReference type="Proteomes" id="UP001596364"/>
    </source>
</evidence>
<dbReference type="SMART" id="SM00849">
    <property type="entry name" value="Lactamase_B"/>
    <property type="match status" value="1"/>
</dbReference>
<dbReference type="PANTHER" id="PTHR30619">
    <property type="entry name" value="DNA INTERNALIZATION/COMPETENCE PROTEIN COMEC/REC2"/>
    <property type="match status" value="1"/>
</dbReference>
<dbReference type="Pfam" id="PF00753">
    <property type="entry name" value="Lactamase_B"/>
    <property type="match status" value="1"/>
</dbReference>
<feature type="transmembrane region" description="Helical" evidence="6">
    <location>
        <begin position="476"/>
        <end position="493"/>
    </location>
</feature>
<dbReference type="InterPro" id="IPR004797">
    <property type="entry name" value="Competence_ComEC/Rec2"/>
</dbReference>
<dbReference type="EMBL" id="JBHSUS010000001">
    <property type="protein sequence ID" value="MFC6440158.1"/>
    <property type="molecule type" value="Genomic_DNA"/>
</dbReference>
<accession>A0ABW1XJH6</accession>
<organism evidence="8 9">
    <name type="scientific">Pseudobowmanella zhangzhouensis</name>
    <dbReference type="NCBI Taxonomy" id="1537679"/>
    <lineage>
        <taxon>Bacteria</taxon>
        <taxon>Pseudomonadati</taxon>
        <taxon>Pseudomonadota</taxon>
        <taxon>Gammaproteobacteria</taxon>
        <taxon>Alteromonadales</taxon>
        <taxon>Alteromonadaceae</taxon>
    </lineage>
</organism>
<evidence type="ECO:0000256" key="4">
    <source>
        <dbReference type="ARBA" id="ARBA00022989"/>
    </source>
</evidence>
<keyword evidence="4 6" id="KW-1133">Transmembrane helix</keyword>
<dbReference type="InterPro" id="IPR025405">
    <property type="entry name" value="DUF4131"/>
</dbReference>
<feature type="transmembrane region" description="Helical" evidence="6">
    <location>
        <begin position="308"/>
        <end position="334"/>
    </location>
</feature>
<dbReference type="CDD" id="cd07731">
    <property type="entry name" value="ComA-like_MBL-fold"/>
    <property type="match status" value="1"/>
</dbReference>
<comment type="caution">
    <text evidence="8">The sequence shown here is derived from an EMBL/GenBank/DDBJ whole genome shotgun (WGS) entry which is preliminary data.</text>
</comment>
<feature type="transmembrane region" description="Helical" evidence="6">
    <location>
        <begin position="417"/>
        <end position="442"/>
    </location>
</feature>
<dbReference type="NCBIfam" id="TIGR00361">
    <property type="entry name" value="ComEC_Rec2"/>
    <property type="match status" value="1"/>
</dbReference>
<feature type="transmembrane region" description="Helical" evidence="6">
    <location>
        <begin position="226"/>
        <end position="249"/>
    </location>
</feature>
<dbReference type="InterPro" id="IPR036866">
    <property type="entry name" value="RibonucZ/Hydroxyglut_hydro"/>
</dbReference>
<dbReference type="Pfam" id="PF03772">
    <property type="entry name" value="Competence"/>
    <property type="match status" value="1"/>
</dbReference>
<name>A0ABW1XJH6_9ALTE</name>
<evidence type="ECO:0000256" key="6">
    <source>
        <dbReference type="SAM" id="Phobius"/>
    </source>
</evidence>
<dbReference type="SUPFAM" id="SSF56281">
    <property type="entry name" value="Metallo-hydrolase/oxidoreductase"/>
    <property type="match status" value="1"/>
</dbReference>
<dbReference type="InterPro" id="IPR052159">
    <property type="entry name" value="Competence_DNA_uptake"/>
</dbReference>
<keyword evidence="5 6" id="KW-0472">Membrane</keyword>
<evidence type="ECO:0000256" key="5">
    <source>
        <dbReference type="ARBA" id="ARBA00023136"/>
    </source>
</evidence>